<proteinExistence type="predicted"/>
<accession>A0ABT5VBA9</accession>
<name>A0ABT5VBA9_9BACI</name>
<dbReference type="EMBL" id="JAOTPO010000003">
    <property type="protein sequence ID" value="MDE5412762.1"/>
    <property type="molecule type" value="Genomic_DNA"/>
</dbReference>
<comment type="caution">
    <text evidence="1">The sequence shown here is derived from an EMBL/GenBank/DDBJ whole genome shotgun (WGS) entry which is preliminary data.</text>
</comment>
<dbReference type="Proteomes" id="UP001148125">
    <property type="component" value="Unassembled WGS sequence"/>
</dbReference>
<gene>
    <name evidence="1" type="ORF">N7Z68_05150</name>
</gene>
<sequence length="41" mass="4868">MIKGIDLQMLSFVGISLVQDYLTYIHFPKVYYWNVEPSKTE</sequence>
<evidence type="ECO:0000313" key="1">
    <source>
        <dbReference type="EMBL" id="MDE5412762.1"/>
    </source>
</evidence>
<keyword evidence="2" id="KW-1185">Reference proteome</keyword>
<protein>
    <submittedName>
        <fullName evidence="1">Uncharacterized protein</fullName>
    </submittedName>
</protein>
<reference evidence="1" key="1">
    <citation type="submission" date="2024-05" db="EMBL/GenBank/DDBJ databases">
        <title>Alkalihalobacillus sp. strain MEB203 novel alkaliphilic bacterium from Lonar Lake, India.</title>
        <authorList>
            <person name="Joshi A."/>
            <person name="Thite S."/>
            <person name="Mengade P."/>
        </authorList>
    </citation>
    <scope>NUCLEOTIDE SEQUENCE</scope>
    <source>
        <strain evidence="1">MEB 203</strain>
    </source>
</reference>
<dbReference type="RefSeq" id="WP_275117810.1">
    <property type="nucleotide sequence ID" value="NZ_JAOTPO010000003.1"/>
</dbReference>
<evidence type="ECO:0000313" key="2">
    <source>
        <dbReference type="Proteomes" id="UP001148125"/>
    </source>
</evidence>
<organism evidence="1 2">
    <name type="scientific">Alkalihalobacterium chitinilyticum</name>
    <dbReference type="NCBI Taxonomy" id="2980103"/>
    <lineage>
        <taxon>Bacteria</taxon>
        <taxon>Bacillati</taxon>
        <taxon>Bacillota</taxon>
        <taxon>Bacilli</taxon>
        <taxon>Bacillales</taxon>
        <taxon>Bacillaceae</taxon>
        <taxon>Alkalihalobacterium</taxon>
    </lineage>
</organism>